<feature type="transmembrane region" description="Helical" evidence="1">
    <location>
        <begin position="53"/>
        <end position="76"/>
    </location>
</feature>
<evidence type="ECO:0000256" key="1">
    <source>
        <dbReference type="SAM" id="Phobius"/>
    </source>
</evidence>
<dbReference type="EMBL" id="BOPF01000014">
    <property type="protein sequence ID" value="GIJ47244.1"/>
    <property type="molecule type" value="Genomic_DNA"/>
</dbReference>
<feature type="transmembrane region" description="Helical" evidence="1">
    <location>
        <begin position="197"/>
        <end position="220"/>
    </location>
</feature>
<dbReference type="GO" id="GO:0006508">
    <property type="term" value="P:proteolysis"/>
    <property type="evidence" value="ECO:0007669"/>
    <property type="project" value="UniProtKB-KW"/>
</dbReference>
<feature type="transmembrane region" description="Helical" evidence="1">
    <location>
        <begin position="124"/>
        <end position="146"/>
    </location>
</feature>
<dbReference type="RefSeq" id="WP_203900755.1">
    <property type="nucleotide sequence ID" value="NZ_BOPF01000014.1"/>
</dbReference>
<feature type="transmembrane region" description="Helical" evidence="1">
    <location>
        <begin position="258"/>
        <end position="276"/>
    </location>
</feature>
<keyword evidence="3" id="KW-0378">Hydrolase</keyword>
<dbReference type="GO" id="GO:0080120">
    <property type="term" value="P:CAAX-box protein maturation"/>
    <property type="evidence" value="ECO:0007669"/>
    <property type="project" value="UniProtKB-ARBA"/>
</dbReference>
<dbReference type="AlphaFoldDB" id="A0A8J4DR41"/>
<keyword evidence="1" id="KW-1133">Transmembrane helix</keyword>
<proteinExistence type="predicted"/>
<feature type="transmembrane region" description="Helical" evidence="1">
    <location>
        <begin position="227"/>
        <end position="246"/>
    </location>
</feature>
<gene>
    <name evidence="3" type="ORF">Val02_41300</name>
</gene>
<keyword evidence="1" id="KW-0472">Membrane</keyword>
<sequence>MNVLRTIVSRFPVLSFFSLAFGLSWMFWMPYILSDHGLGLEPDIKIPGGQLGGQLIGVLPGAYVGPLGAAFIVTALAEGRAGLRNWARRLTHWRVGWKWFFAVLVTVPAVILVAPLALPKTWGHLSMPSIMILAAYLPLLIMQFLTTATAEEPGWRDFALPRLQDRFGPVLGTVVLGLLWGAWHLPLFLTEWGGPNVTWTLPVVFILGCVPLSLVMTWVFNRTGQSVPLIMLLHAGINTTYSLVWPEVYTNLDADTDSILAQLIASVVVSVVLIVATKGRLGLRADSQPHVEESAEKPAVPVG</sequence>
<dbReference type="Proteomes" id="UP000619260">
    <property type="component" value="Unassembled WGS sequence"/>
</dbReference>
<dbReference type="Pfam" id="PF02517">
    <property type="entry name" value="Rce1-like"/>
    <property type="match status" value="1"/>
</dbReference>
<feature type="transmembrane region" description="Helical" evidence="1">
    <location>
        <begin position="167"/>
        <end position="185"/>
    </location>
</feature>
<reference evidence="3" key="1">
    <citation type="submission" date="2021-01" db="EMBL/GenBank/DDBJ databases">
        <title>Whole genome shotgun sequence of Virgisporangium aliadipatigenens NBRC 105644.</title>
        <authorList>
            <person name="Komaki H."/>
            <person name="Tamura T."/>
        </authorList>
    </citation>
    <scope>NUCLEOTIDE SEQUENCE</scope>
    <source>
        <strain evidence="3">NBRC 105644</strain>
    </source>
</reference>
<evidence type="ECO:0000313" key="3">
    <source>
        <dbReference type="EMBL" id="GIJ47244.1"/>
    </source>
</evidence>
<keyword evidence="1" id="KW-0812">Transmembrane</keyword>
<dbReference type="GO" id="GO:0004175">
    <property type="term" value="F:endopeptidase activity"/>
    <property type="evidence" value="ECO:0007669"/>
    <property type="project" value="UniProtKB-ARBA"/>
</dbReference>
<feature type="domain" description="CAAX prenyl protease 2/Lysostaphin resistance protein A-like" evidence="2">
    <location>
        <begin position="136"/>
        <end position="239"/>
    </location>
</feature>
<keyword evidence="4" id="KW-1185">Reference proteome</keyword>
<accession>A0A8J4DR41</accession>
<dbReference type="InterPro" id="IPR003675">
    <property type="entry name" value="Rce1/LyrA-like_dom"/>
</dbReference>
<comment type="caution">
    <text evidence="3">The sequence shown here is derived from an EMBL/GenBank/DDBJ whole genome shotgun (WGS) entry which is preliminary data.</text>
</comment>
<evidence type="ECO:0000259" key="2">
    <source>
        <dbReference type="Pfam" id="PF02517"/>
    </source>
</evidence>
<keyword evidence="3" id="KW-0645">Protease</keyword>
<organism evidence="3 4">
    <name type="scientific">Virgisporangium aliadipatigenens</name>
    <dbReference type="NCBI Taxonomy" id="741659"/>
    <lineage>
        <taxon>Bacteria</taxon>
        <taxon>Bacillati</taxon>
        <taxon>Actinomycetota</taxon>
        <taxon>Actinomycetes</taxon>
        <taxon>Micromonosporales</taxon>
        <taxon>Micromonosporaceae</taxon>
        <taxon>Virgisporangium</taxon>
    </lineage>
</organism>
<evidence type="ECO:0000313" key="4">
    <source>
        <dbReference type="Proteomes" id="UP000619260"/>
    </source>
</evidence>
<dbReference type="InterPro" id="IPR042150">
    <property type="entry name" value="MmRce1-like"/>
</dbReference>
<protein>
    <submittedName>
        <fullName evidence="3">CAAX amino protease</fullName>
    </submittedName>
</protein>
<name>A0A8J4DR41_9ACTN</name>
<dbReference type="PANTHER" id="PTHR35797:SF1">
    <property type="entry name" value="PROTEASE"/>
    <property type="match status" value="1"/>
</dbReference>
<feature type="transmembrane region" description="Helical" evidence="1">
    <location>
        <begin position="97"/>
        <end position="118"/>
    </location>
</feature>
<dbReference type="PANTHER" id="PTHR35797">
    <property type="entry name" value="PROTEASE-RELATED"/>
    <property type="match status" value="1"/>
</dbReference>
<feature type="transmembrane region" description="Helical" evidence="1">
    <location>
        <begin position="12"/>
        <end position="33"/>
    </location>
</feature>